<dbReference type="Pfam" id="PF07980">
    <property type="entry name" value="SusD_RagB"/>
    <property type="match status" value="1"/>
</dbReference>
<dbReference type="Proteomes" id="UP000184420">
    <property type="component" value="Unassembled WGS sequence"/>
</dbReference>
<evidence type="ECO:0000256" key="4">
    <source>
        <dbReference type="ARBA" id="ARBA00023136"/>
    </source>
</evidence>
<dbReference type="GO" id="GO:0009279">
    <property type="term" value="C:cell outer membrane"/>
    <property type="evidence" value="ECO:0007669"/>
    <property type="project" value="UniProtKB-SubCell"/>
</dbReference>
<dbReference type="AlphaFoldDB" id="A0A1M6VSM7"/>
<accession>A0A1M6VSM7</accession>
<dbReference type="CDD" id="cd08977">
    <property type="entry name" value="SusD"/>
    <property type="match status" value="1"/>
</dbReference>
<keyword evidence="4" id="KW-0472">Membrane</keyword>
<dbReference type="EMBL" id="FRBL01000001">
    <property type="protein sequence ID" value="SHK84266.1"/>
    <property type="molecule type" value="Genomic_DNA"/>
</dbReference>
<dbReference type="SUPFAM" id="SSF48452">
    <property type="entry name" value="TPR-like"/>
    <property type="match status" value="1"/>
</dbReference>
<evidence type="ECO:0000313" key="9">
    <source>
        <dbReference type="Proteomes" id="UP000184420"/>
    </source>
</evidence>
<evidence type="ECO:0000256" key="1">
    <source>
        <dbReference type="ARBA" id="ARBA00004442"/>
    </source>
</evidence>
<evidence type="ECO:0000256" key="3">
    <source>
        <dbReference type="ARBA" id="ARBA00022729"/>
    </source>
</evidence>
<keyword evidence="9" id="KW-1185">Reference proteome</keyword>
<gene>
    <name evidence="8" type="ORF">SAMN05444266_101339</name>
</gene>
<evidence type="ECO:0000259" key="7">
    <source>
        <dbReference type="Pfam" id="PF14322"/>
    </source>
</evidence>
<comment type="similarity">
    <text evidence="2">Belongs to the SusD family.</text>
</comment>
<feature type="domain" description="SusD-like N-terminal" evidence="7">
    <location>
        <begin position="38"/>
        <end position="238"/>
    </location>
</feature>
<reference evidence="8 9" key="1">
    <citation type="submission" date="2016-11" db="EMBL/GenBank/DDBJ databases">
        <authorList>
            <person name="Jaros S."/>
            <person name="Januszkiewicz K."/>
            <person name="Wedrychowicz H."/>
        </authorList>
    </citation>
    <scope>NUCLEOTIDE SEQUENCE [LARGE SCALE GENOMIC DNA]</scope>
    <source>
        <strain evidence="8 9">DSM 27406</strain>
    </source>
</reference>
<evidence type="ECO:0000256" key="2">
    <source>
        <dbReference type="ARBA" id="ARBA00006275"/>
    </source>
</evidence>
<proteinExistence type="inferred from homology"/>
<keyword evidence="3" id="KW-0732">Signal</keyword>
<dbReference type="STRING" id="1419482.SAMN05444266_101339"/>
<dbReference type="InterPro" id="IPR011990">
    <property type="entry name" value="TPR-like_helical_dom_sf"/>
</dbReference>
<dbReference type="PROSITE" id="PS51257">
    <property type="entry name" value="PROKAR_LIPOPROTEIN"/>
    <property type="match status" value="1"/>
</dbReference>
<dbReference type="Pfam" id="PF14322">
    <property type="entry name" value="SusD-like_3"/>
    <property type="match status" value="1"/>
</dbReference>
<evidence type="ECO:0000259" key="6">
    <source>
        <dbReference type="Pfam" id="PF07980"/>
    </source>
</evidence>
<comment type="subcellular location">
    <subcellularLocation>
        <location evidence="1">Cell outer membrane</location>
    </subcellularLocation>
</comment>
<organism evidence="8 9">
    <name type="scientific">Chitinophaga jiangningensis</name>
    <dbReference type="NCBI Taxonomy" id="1419482"/>
    <lineage>
        <taxon>Bacteria</taxon>
        <taxon>Pseudomonadati</taxon>
        <taxon>Bacteroidota</taxon>
        <taxon>Chitinophagia</taxon>
        <taxon>Chitinophagales</taxon>
        <taxon>Chitinophagaceae</taxon>
        <taxon>Chitinophaga</taxon>
    </lineage>
</organism>
<dbReference type="InterPro" id="IPR012944">
    <property type="entry name" value="SusD_RagB_dom"/>
</dbReference>
<evidence type="ECO:0000256" key="5">
    <source>
        <dbReference type="ARBA" id="ARBA00023237"/>
    </source>
</evidence>
<protein>
    <submittedName>
        <fullName evidence="8">SusD family protein</fullName>
    </submittedName>
</protein>
<dbReference type="InterPro" id="IPR033985">
    <property type="entry name" value="SusD-like_N"/>
</dbReference>
<feature type="domain" description="RagB/SusD" evidence="6">
    <location>
        <begin position="352"/>
        <end position="447"/>
    </location>
</feature>
<dbReference type="Gene3D" id="1.25.40.390">
    <property type="match status" value="1"/>
</dbReference>
<evidence type="ECO:0000313" key="8">
    <source>
        <dbReference type="EMBL" id="SHK84266.1"/>
    </source>
</evidence>
<sequence>MKKISIYTLLLAMGLASCSKDDLLNPIPAGDMPDYVAFQTKDRIASLNNGLYTRLKDGRFLGGKFQIANEVRAEDYQNELSNSVTFNLTWRRGASNETQEVKEIWNYGYLTINNANLFLDGMNAGGGSKVVGDDVAKVYIGEAKFVRALSYFSLLQLYARPYWDGNGSKPGLIIYTEGNKDKGSYQKARSTVAETYTQILKDLDEAEAALPKASAGSQQSVTHANFYSVVALKMRVYLHMGQYDKVVAEGAKIVSAAAPFVSPGGHGLQADVTKVFQAPYTTNESIFSLPFTSAVGDFPGTQTQLGYYFAPNDGPYGGNGEYTMISTGIVSDAGWKATDARRAMVYNDGSDNYMTKFGTPSPYTDWVPVLRYAEVLLNLAEAKARLAAGVDAGALELLNVIRHRSDPTTTFVAADFATKQDLINAITKEKHIELLGEGFRGMEVTRLGLPFVARGGIVAVDPTAAKYIYPISSDELVYNKLCVDNQ</sequence>
<name>A0A1M6VSM7_9BACT</name>
<keyword evidence="5" id="KW-0998">Cell outer membrane</keyword>
<dbReference type="RefSeq" id="WP_073077389.1">
    <property type="nucleotide sequence ID" value="NZ_FRBL01000001.1"/>
</dbReference>